<dbReference type="SUPFAM" id="SSF53474">
    <property type="entry name" value="alpha/beta-Hydrolases"/>
    <property type="match status" value="1"/>
</dbReference>
<sequence>MTMLNGFAYDELSFGADGTPSDPAQSRTAPPLALGADVTDLLVLSHGWNDDAPTARALYDGLTSAMARCGGAPPGLAVLGILWPAKRYGAAPALAAAVAADPTGPAAAALVAGVRDRLGADLGRLPAAPGWGDPGDGQDAFFAMEPQALLDRFGQFGFGLSDVLNLATYYEMKARSAAVGRGLAAVLAAVRAARPYLRLHLAGHSFGARVMASALAAGDPLPISSATLIQGAFSHYGFSRKWDGAHDGLFRPALVGGRLTGPMVVTYSHHDEVLGVAYALASRLADQPDSAVGPLGGPHDEFGALGATGALATPESVWAPMGTFGGQAYAFTAGAVNNLESSLYIPSHTAVTCNEVGMAILGAVNTDEIGTTEAG</sequence>
<accession>A0ABN2QG11</accession>
<protein>
    <recommendedName>
        <fullName evidence="3">Serine-threonine protein kinase</fullName>
    </recommendedName>
</protein>
<proteinExistence type="predicted"/>
<reference evidence="1 2" key="1">
    <citation type="journal article" date="2019" name="Int. J. Syst. Evol. Microbiol.">
        <title>The Global Catalogue of Microorganisms (GCM) 10K type strain sequencing project: providing services to taxonomists for standard genome sequencing and annotation.</title>
        <authorList>
            <consortium name="The Broad Institute Genomics Platform"/>
            <consortium name="The Broad Institute Genome Sequencing Center for Infectious Disease"/>
            <person name="Wu L."/>
            <person name="Ma J."/>
        </authorList>
    </citation>
    <scope>NUCLEOTIDE SEQUENCE [LARGE SCALE GENOMIC DNA]</scope>
    <source>
        <strain evidence="1 2">JCM 16013</strain>
    </source>
</reference>
<dbReference type="Gene3D" id="3.40.50.1820">
    <property type="entry name" value="alpha/beta hydrolase"/>
    <property type="match status" value="1"/>
</dbReference>
<dbReference type="Proteomes" id="UP001499854">
    <property type="component" value="Unassembled WGS sequence"/>
</dbReference>
<evidence type="ECO:0008006" key="3">
    <source>
        <dbReference type="Google" id="ProtNLM"/>
    </source>
</evidence>
<evidence type="ECO:0000313" key="1">
    <source>
        <dbReference type="EMBL" id="GAA1951629.1"/>
    </source>
</evidence>
<dbReference type="InterPro" id="IPR029058">
    <property type="entry name" value="AB_hydrolase_fold"/>
</dbReference>
<name>A0ABN2QG11_9ACTN</name>
<comment type="caution">
    <text evidence="1">The sequence shown here is derived from an EMBL/GenBank/DDBJ whole genome shotgun (WGS) entry which is preliminary data.</text>
</comment>
<dbReference type="RefSeq" id="WP_344655072.1">
    <property type="nucleotide sequence ID" value="NZ_BAAAQM010000001.1"/>
</dbReference>
<keyword evidence="2" id="KW-1185">Reference proteome</keyword>
<dbReference type="EMBL" id="BAAAQM010000001">
    <property type="protein sequence ID" value="GAA1951629.1"/>
    <property type="molecule type" value="Genomic_DNA"/>
</dbReference>
<gene>
    <name evidence="1" type="ORF">GCM10009838_03420</name>
</gene>
<organism evidence="1 2">
    <name type="scientific">Catenulispora subtropica</name>
    <dbReference type="NCBI Taxonomy" id="450798"/>
    <lineage>
        <taxon>Bacteria</taxon>
        <taxon>Bacillati</taxon>
        <taxon>Actinomycetota</taxon>
        <taxon>Actinomycetes</taxon>
        <taxon>Catenulisporales</taxon>
        <taxon>Catenulisporaceae</taxon>
        <taxon>Catenulispora</taxon>
    </lineage>
</organism>
<evidence type="ECO:0000313" key="2">
    <source>
        <dbReference type="Proteomes" id="UP001499854"/>
    </source>
</evidence>